<gene>
    <name evidence="2" type="ORF">Scep_023819</name>
</gene>
<name>A0AAP0F4B9_9MAGN</name>
<keyword evidence="3" id="KW-1185">Reference proteome</keyword>
<evidence type="ECO:0000313" key="2">
    <source>
        <dbReference type="EMBL" id="KAK9100389.1"/>
    </source>
</evidence>
<dbReference type="EMBL" id="JBBNAG010000010">
    <property type="protein sequence ID" value="KAK9100389.1"/>
    <property type="molecule type" value="Genomic_DNA"/>
</dbReference>
<organism evidence="2 3">
    <name type="scientific">Stephania cephalantha</name>
    <dbReference type="NCBI Taxonomy" id="152367"/>
    <lineage>
        <taxon>Eukaryota</taxon>
        <taxon>Viridiplantae</taxon>
        <taxon>Streptophyta</taxon>
        <taxon>Embryophyta</taxon>
        <taxon>Tracheophyta</taxon>
        <taxon>Spermatophyta</taxon>
        <taxon>Magnoliopsida</taxon>
        <taxon>Ranunculales</taxon>
        <taxon>Menispermaceae</taxon>
        <taxon>Menispermoideae</taxon>
        <taxon>Cissampelideae</taxon>
        <taxon>Stephania</taxon>
    </lineage>
</organism>
<evidence type="ECO:0000313" key="3">
    <source>
        <dbReference type="Proteomes" id="UP001419268"/>
    </source>
</evidence>
<feature type="domain" description="Transposase-associated" evidence="1">
    <location>
        <begin position="3"/>
        <end position="75"/>
    </location>
</feature>
<dbReference type="Proteomes" id="UP001419268">
    <property type="component" value="Unassembled WGS sequence"/>
</dbReference>
<proteinExistence type="predicted"/>
<dbReference type="InterPro" id="IPR029480">
    <property type="entry name" value="Transpos_assoc"/>
</dbReference>
<dbReference type="AlphaFoldDB" id="A0AAP0F4B9"/>
<accession>A0AAP0F4B9</accession>
<sequence length="105" mass="12613">MDKSWTKYPRFSHEYQEGVKRFILEAKKHARIPDMVICPSRSCKHCCQLEDSELYNHLVMNDFDSNYKVWILHGESLEVPQNFDLLDDDLDMPEAHMMYDDAYFF</sequence>
<reference evidence="2 3" key="1">
    <citation type="submission" date="2024-01" db="EMBL/GenBank/DDBJ databases">
        <title>Genome assemblies of Stephania.</title>
        <authorList>
            <person name="Yang L."/>
        </authorList>
    </citation>
    <scope>NUCLEOTIDE SEQUENCE [LARGE SCALE GENOMIC DNA]</scope>
    <source>
        <strain evidence="2">JXDWG</strain>
        <tissue evidence="2">Leaf</tissue>
    </source>
</reference>
<evidence type="ECO:0000259" key="1">
    <source>
        <dbReference type="Pfam" id="PF13963"/>
    </source>
</evidence>
<comment type="caution">
    <text evidence="2">The sequence shown here is derived from an EMBL/GenBank/DDBJ whole genome shotgun (WGS) entry which is preliminary data.</text>
</comment>
<protein>
    <recommendedName>
        <fullName evidence="1">Transposase-associated domain-containing protein</fullName>
    </recommendedName>
</protein>
<dbReference type="Pfam" id="PF13963">
    <property type="entry name" value="Transpos_assoc"/>
    <property type="match status" value="1"/>
</dbReference>